<dbReference type="Pfam" id="PF20237">
    <property type="entry name" value="DUF6594"/>
    <property type="match status" value="1"/>
</dbReference>
<dbReference type="Proteomes" id="UP000309340">
    <property type="component" value="Unassembled WGS sequence"/>
</dbReference>
<dbReference type="InterPro" id="IPR046529">
    <property type="entry name" value="DUF6594"/>
</dbReference>
<gene>
    <name evidence="4" type="ORF">B0A55_01189</name>
</gene>
<feature type="transmembrane region" description="Helical" evidence="2">
    <location>
        <begin position="322"/>
        <end position="341"/>
    </location>
</feature>
<feature type="region of interest" description="Disordered" evidence="1">
    <location>
        <begin position="33"/>
        <end position="52"/>
    </location>
</feature>
<dbReference type="OrthoDB" id="5342093at2759"/>
<feature type="domain" description="DUF6594" evidence="3">
    <location>
        <begin position="93"/>
        <end position="360"/>
    </location>
</feature>
<feature type="transmembrane region" description="Helical" evidence="2">
    <location>
        <begin position="293"/>
        <end position="316"/>
    </location>
</feature>
<keyword evidence="2" id="KW-0472">Membrane</keyword>
<keyword evidence="2" id="KW-1133">Transmembrane helix</keyword>
<feature type="compositionally biased region" description="Polar residues" evidence="1">
    <location>
        <begin position="65"/>
        <end position="77"/>
    </location>
</feature>
<evidence type="ECO:0000313" key="4">
    <source>
        <dbReference type="EMBL" id="TKA82585.1"/>
    </source>
</evidence>
<evidence type="ECO:0000256" key="2">
    <source>
        <dbReference type="SAM" id="Phobius"/>
    </source>
</evidence>
<dbReference type="PANTHER" id="PTHR34502:SF5">
    <property type="entry name" value="DUF6594 DOMAIN-CONTAINING PROTEIN"/>
    <property type="match status" value="1"/>
</dbReference>
<protein>
    <recommendedName>
        <fullName evidence="3">DUF6594 domain-containing protein</fullName>
    </recommendedName>
</protein>
<keyword evidence="5" id="KW-1185">Reference proteome</keyword>
<comment type="caution">
    <text evidence="4">The sequence shown here is derived from an EMBL/GenBank/DDBJ whole genome shotgun (WGS) entry which is preliminary data.</text>
</comment>
<organism evidence="4 5">
    <name type="scientific">Friedmanniomyces simplex</name>
    <dbReference type="NCBI Taxonomy" id="329884"/>
    <lineage>
        <taxon>Eukaryota</taxon>
        <taxon>Fungi</taxon>
        <taxon>Dikarya</taxon>
        <taxon>Ascomycota</taxon>
        <taxon>Pezizomycotina</taxon>
        <taxon>Dothideomycetes</taxon>
        <taxon>Dothideomycetidae</taxon>
        <taxon>Mycosphaerellales</taxon>
        <taxon>Teratosphaeriaceae</taxon>
        <taxon>Friedmanniomyces</taxon>
    </lineage>
</organism>
<feature type="transmembrane region" description="Helical" evidence="2">
    <location>
        <begin position="348"/>
        <end position="368"/>
    </location>
</feature>
<feature type="region of interest" description="Disordered" evidence="1">
    <location>
        <begin position="58"/>
        <end position="77"/>
    </location>
</feature>
<evidence type="ECO:0000256" key="1">
    <source>
        <dbReference type="SAM" id="MobiDB-lite"/>
    </source>
</evidence>
<name>A0A4U0Y4V9_9PEZI</name>
<reference evidence="4 5" key="1">
    <citation type="submission" date="2017-03" db="EMBL/GenBank/DDBJ databases">
        <title>Genomes of endolithic fungi from Antarctica.</title>
        <authorList>
            <person name="Coleine C."/>
            <person name="Masonjones S."/>
            <person name="Stajich J.E."/>
        </authorList>
    </citation>
    <scope>NUCLEOTIDE SEQUENCE [LARGE SCALE GENOMIC DNA]</scope>
    <source>
        <strain evidence="4 5">CCFEE 5184</strain>
    </source>
</reference>
<dbReference type="PANTHER" id="PTHR34502">
    <property type="entry name" value="DUF6594 DOMAIN-CONTAINING PROTEIN-RELATED"/>
    <property type="match status" value="1"/>
</dbReference>
<evidence type="ECO:0000313" key="5">
    <source>
        <dbReference type="Proteomes" id="UP000309340"/>
    </source>
</evidence>
<dbReference type="AlphaFoldDB" id="A0A4U0Y4V9"/>
<keyword evidence="2" id="KW-0812">Transmembrane</keyword>
<evidence type="ECO:0000259" key="3">
    <source>
        <dbReference type="Pfam" id="PF20237"/>
    </source>
</evidence>
<dbReference type="EMBL" id="NAJQ01000031">
    <property type="protein sequence ID" value="TKA82585.1"/>
    <property type="molecule type" value="Genomic_DNA"/>
</dbReference>
<proteinExistence type="predicted"/>
<accession>A0A4U0Y4V9</accession>
<sequence length="378" mass="42755">MGTVTGTTIVEEPSPVALDTLPARHNEDVEAQKTGFRARPPGMRRASSTLSASRFQSVAERRDTATSLPSGCTSPTLERQPTLRVEDEALHGYPKLATFLGGHEGYAIYKRFASLNARNLLYHQAKLVYLEHELYEMEQGFANQKHLHYNVRHIFGAEAGTDGYILQKKYEEVSRALDKYNTLLLEQYQLHRLPKPDSTFVESIYNFTLSEKAEKPDWLEHPENTIYAVWDDDRKPIQQDLVTLNPEFGNQDPFTRFFTTTFMDWWHRVWSRFRPADGDLGEYVYSERAMSRYMGAITMVVASALPTLSIVVLYFIQTELWRLVFIVLFSGVFAAALAIFTEARRVEVFAASVALASVQVVFVGTAFGNGNGNGNNNG</sequence>
<dbReference type="STRING" id="329884.A0A4U0Y4V9"/>